<evidence type="ECO:0000313" key="2">
    <source>
        <dbReference type="Proteomes" id="UP000601099"/>
    </source>
</evidence>
<evidence type="ECO:0000313" key="1">
    <source>
        <dbReference type="EMBL" id="MBG8553868.1"/>
    </source>
</evidence>
<reference evidence="1 2" key="1">
    <citation type="submission" date="2020-11" db="EMBL/GenBank/DDBJ databases">
        <title>Hymenobacter sp.</title>
        <authorList>
            <person name="Kim M.K."/>
        </authorList>
    </citation>
    <scope>NUCLEOTIDE SEQUENCE [LARGE SCALE GENOMIC DNA]</scope>
    <source>
        <strain evidence="1 2">BT594</strain>
    </source>
</reference>
<protein>
    <recommendedName>
        <fullName evidence="3">Leucine-rich repeat domain-containing protein</fullName>
    </recommendedName>
</protein>
<dbReference type="InterPro" id="IPR032675">
    <property type="entry name" value="LRR_dom_sf"/>
</dbReference>
<evidence type="ECO:0008006" key="3">
    <source>
        <dbReference type="Google" id="ProtNLM"/>
    </source>
</evidence>
<dbReference type="Proteomes" id="UP000601099">
    <property type="component" value="Unassembled WGS sequence"/>
</dbReference>
<gene>
    <name evidence="1" type="ORF">I5L79_09940</name>
</gene>
<accession>A0ABS0L167</accession>
<name>A0ABS0L167_9BACT</name>
<dbReference type="PROSITE" id="PS51257">
    <property type="entry name" value="PROKAR_LIPOPROTEIN"/>
    <property type="match status" value="1"/>
</dbReference>
<comment type="caution">
    <text evidence="1">The sequence shown here is derived from an EMBL/GenBank/DDBJ whole genome shotgun (WGS) entry which is preliminary data.</text>
</comment>
<dbReference type="EMBL" id="JADWYK010000005">
    <property type="protein sequence ID" value="MBG8553868.1"/>
    <property type="molecule type" value="Genomic_DNA"/>
</dbReference>
<dbReference type="Gene3D" id="3.80.10.10">
    <property type="entry name" value="Ribonuclease Inhibitor"/>
    <property type="match status" value="1"/>
</dbReference>
<dbReference type="SUPFAM" id="SSF52047">
    <property type="entry name" value="RNI-like"/>
    <property type="match status" value="1"/>
</dbReference>
<proteinExistence type="predicted"/>
<keyword evidence="2" id="KW-1185">Reference proteome</keyword>
<sequence>MPKSNTFKTALCLFTSTIAITGCNQSEHTDDFTNLKAFESELAQLSRQHRKESRPPMLNITIEGGHVTSISIDGRCGGQKCLKQLPKSIYQFHYLTEFSLVSTSFDQIPDLRSFRSLKKVSIAYNMFEGPVHLRNLPPSIESLELSRDGIKEVIVDDSLPHLSTFNLIQNRMEGGINPTFCKLPSLNFLDISSGCCLSEAQQTARADAAKRILCNKNIEVSASRSFVD</sequence>
<organism evidence="1 2">
    <name type="scientific">Hymenobacter guriensis</name>
    <dbReference type="NCBI Taxonomy" id="2793065"/>
    <lineage>
        <taxon>Bacteria</taxon>
        <taxon>Pseudomonadati</taxon>
        <taxon>Bacteroidota</taxon>
        <taxon>Cytophagia</taxon>
        <taxon>Cytophagales</taxon>
        <taxon>Hymenobacteraceae</taxon>
        <taxon>Hymenobacter</taxon>
    </lineage>
</organism>